<keyword evidence="5" id="KW-1185">Reference proteome</keyword>
<dbReference type="Gene3D" id="1.20.58.80">
    <property type="entry name" value="Phosphotransferase system, lactose/cellobiose-type IIA subunit"/>
    <property type="match status" value="1"/>
</dbReference>
<evidence type="ECO:0000313" key="4">
    <source>
        <dbReference type="Ensembl" id="ENSAPLP00000022663.1"/>
    </source>
</evidence>
<dbReference type="GO" id="GO:0005769">
    <property type="term" value="C:early endosome"/>
    <property type="evidence" value="ECO:0007669"/>
    <property type="project" value="TreeGrafter"/>
</dbReference>
<dbReference type="InterPro" id="IPR042132">
    <property type="entry name" value="PX_S6K-delta-1"/>
</dbReference>
<dbReference type="GO" id="GO:0004672">
    <property type="term" value="F:protein kinase activity"/>
    <property type="evidence" value="ECO:0007669"/>
    <property type="project" value="InterPro"/>
</dbReference>
<gene>
    <name evidence="4" type="primary">RPS6KC1</name>
</gene>
<dbReference type="SUPFAM" id="SSF56112">
    <property type="entry name" value="Protein kinase-like (PK-like)"/>
    <property type="match status" value="1"/>
</dbReference>
<evidence type="ECO:0000259" key="3">
    <source>
        <dbReference type="PROSITE" id="PS50195"/>
    </source>
</evidence>
<feature type="compositionally biased region" description="Basic and acidic residues" evidence="1">
    <location>
        <begin position="561"/>
        <end position="571"/>
    </location>
</feature>
<dbReference type="InterPro" id="IPR000719">
    <property type="entry name" value="Prot_kinase_dom"/>
</dbReference>
<sequence length="1052" mass="116240">MLSPRQRGGDLARFYTVTEPRRHPRGHTVYKVTARIVSRKNPEDVQEIVVWKRYSDFKKLHKDLWQIHKNLCRHTELFPPFAKAIVFGRFDETVIEERRQCAEDLLQFSANIPALYNSKQLEEFFKGGEVHDGSELIGPVEPASDSLTDNLSDCSSEVRKDLSGLDDVTLTSQSECGGFSSDSDLISLTVDVDSLAELDDGMASNQSSPSRAVGSSLTSEPPVQSTVASEQEWTKPEGEKESHSLFPGSLKPKSGKQDYLEKAGELIKLALKKEEEEDYESAFSFYRKGVDLLLEGVQGESSPTRREAVKRKTAEYLMRAEKISSLYHKPSEDTSVSMPPGSLSSRPSWNLRSPAEELKAFRVLGVIDKVLLVMDTRTQQTFILKGLRKSSEYSRSRTTIIPRCVPNMVCLHKYIISEESVFLVLQHAEGGKLWSYVSKFLNRSPEESFEIPEPQTSSSTKIHLERPTPSPKEISSSTDSRESYGGEHMLKVIPLKSSLTLSSQDDSSNQEDGQESSKWMDSASSSEEECTTSYLTLCNEYGQEKIDSGSLNEEPVVKLENEGLNTKERSSSQKRTVVGSDSFSSQIPSQELKLFIDDAESEIASPTRILDSLTKSKNSPMELFRIDSKDSASELLGLDFGEKLYNLKSEPLKPLFSVSGHDRSLDALESKMGVKAHDTISRGSNDSVPVISFKDAASDDVNSVDEGRPDLLINLPGMSDETEEVAVSRPSKFTKTDMDILEVKLLETPDVLQLNNSAEQCKTFDQEQGHVAPELGDPSHEEVNGQSGVTQGALGTLCTSDQEVGSSEDGALLQGPAACSLNVASKEESLFVSNLLSGAQDVSSDGDTLRNEAVLLFSDQTEDFGKEETNLALLPAAESEKTAPKGEDKIAVAGEKEIHQIFQDLDERLAITSRFYIPEDCIQRWAAEMVVALDALHREGIVCRDLNPNNILLNDREVGAILEETEACDWWSLGAILFELLTGKTLVECHPSGINTHTSLSIPDHVSKEARSLIQQLLQFNPAERLGAGVAGVEDIKSHPFFALIEWADLVR</sequence>
<feature type="region of interest" description="Disordered" evidence="1">
    <location>
        <begin position="447"/>
        <end position="483"/>
    </location>
</feature>
<dbReference type="InterPro" id="IPR007330">
    <property type="entry name" value="MIT_dom"/>
</dbReference>
<dbReference type="GO" id="GO:0005524">
    <property type="term" value="F:ATP binding"/>
    <property type="evidence" value="ECO:0007669"/>
    <property type="project" value="InterPro"/>
</dbReference>
<feature type="region of interest" description="Disordered" evidence="1">
    <location>
        <begin position="200"/>
        <end position="254"/>
    </location>
</feature>
<dbReference type="FunFam" id="3.30.1520.10:FF:000017">
    <property type="entry name" value="ribosomal protein S6 kinase delta-1 isoform X1"/>
    <property type="match status" value="1"/>
</dbReference>
<dbReference type="Gene3D" id="3.30.1520.10">
    <property type="entry name" value="Phox-like domain"/>
    <property type="match status" value="1"/>
</dbReference>
<dbReference type="AlphaFoldDB" id="A0A493TAD9"/>
<dbReference type="PANTHER" id="PTHR15508:SF2">
    <property type="entry name" value="RIBOSOMAL PROTEIN S6 KINASE DELTA-1"/>
    <property type="match status" value="1"/>
</dbReference>
<evidence type="ECO:0000256" key="1">
    <source>
        <dbReference type="SAM" id="MobiDB-lite"/>
    </source>
</evidence>
<dbReference type="SMART" id="SM00312">
    <property type="entry name" value="PX"/>
    <property type="match status" value="1"/>
</dbReference>
<feature type="compositionally biased region" description="Polar residues" evidence="1">
    <location>
        <begin position="203"/>
        <end position="231"/>
    </location>
</feature>
<dbReference type="GO" id="GO:0035091">
    <property type="term" value="F:phosphatidylinositol binding"/>
    <property type="evidence" value="ECO:0007669"/>
    <property type="project" value="InterPro"/>
</dbReference>
<feature type="compositionally biased region" description="Polar residues" evidence="1">
    <location>
        <begin position="333"/>
        <end position="348"/>
    </location>
</feature>
<feature type="region of interest" description="Disordered" evidence="1">
    <location>
        <begin position="500"/>
        <end position="525"/>
    </location>
</feature>
<accession>A0A493TAD9</accession>
<feature type="compositionally biased region" description="Polar residues" evidence="1">
    <location>
        <begin position="573"/>
        <end position="582"/>
    </location>
</feature>
<evidence type="ECO:0000259" key="2">
    <source>
        <dbReference type="PROSITE" id="PS50011"/>
    </source>
</evidence>
<dbReference type="InterPro" id="IPR011009">
    <property type="entry name" value="Kinase-like_dom_sf"/>
</dbReference>
<protein>
    <submittedName>
        <fullName evidence="4">Ribosomal protein S6 kinase C1</fullName>
    </submittedName>
</protein>
<feature type="domain" description="Protein kinase" evidence="2">
    <location>
        <begin position="783"/>
        <end position="1042"/>
    </location>
</feature>
<evidence type="ECO:0000313" key="5">
    <source>
        <dbReference type="Proteomes" id="UP000016666"/>
    </source>
</evidence>
<feature type="region of interest" description="Disordered" evidence="1">
    <location>
        <begin position="329"/>
        <end position="348"/>
    </location>
</feature>
<feature type="compositionally biased region" description="Basic and acidic residues" evidence="1">
    <location>
        <begin position="232"/>
        <end position="243"/>
    </location>
</feature>
<reference evidence="4" key="3">
    <citation type="submission" date="2025-09" db="UniProtKB">
        <authorList>
            <consortium name="Ensembl"/>
        </authorList>
    </citation>
    <scope>IDENTIFICATION</scope>
</reference>
<dbReference type="SMART" id="SM00745">
    <property type="entry name" value="MIT"/>
    <property type="match status" value="1"/>
</dbReference>
<dbReference type="Pfam" id="PF04212">
    <property type="entry name" value="MIT"/>
    <property type="match status" value="1"/>
</dbReference>
<dbReference type="SMART" id="SM00220">
    <property type="entry name" value="S_TKc"/>
    <property type="match status" value="1"/>
</dbReference>
<dbReference type="InterPro" id="IPR001683">
    <property type="entry name" value="PX_dom"/>
</dbReference>
<dbReference type="CDD" id="cd02677">
    <property type="entry name" value="MIT_SNX15"/>
    <property type="match status" value="1"/>
</dbReference>
<dbReference type="PANTHER" id="PTHR15508">
    <property type="entry name" value="RIBOSOMAL PROTEIN S6 KINASE"/>
    <property type="match status" value="1"/>
</dbReference>
<dbReference type="Pfam" id="PF00787">
    <property type="entry name" value="PX"/>
    <property type="match status" value="1"/>
</dbReference>
<proteinExistence type="predicted"/>
<organism evidence="4 5">
    <name type="scientific">Anas platyrhynchos platyrhynchos</name>
    <name type="common">Northern mallard</name>
    <dbReference type="NCBI Taxonomy" id="8840"/>
    <lineage>
        <taxon>Eukaryota</taxon>
        <taxon>Metazoa</taxon>
        <taxon>Chordata</taxon>
        <taxon>Craniata</taxon>
        <taxon>Vertebrata</taxon>
        <taxon>Euteleostomi</taxon>
        <taxon>Archelosauria</taxon>
        <taxon>Archosauria</taxon>
        <taxon>Dinosauria</taxon>
        <taxon>Saurischia</taxon>
        <taxon>Theropoda</taxon>
        <taxon>Coelurosauria</taxon>
        <taxon>Aves</taxon>
        <taxon>Neognathae</taxon>
        <taxon>Galloanserae</taxon>
        <taxon>Anseriformes</taxon>
        <taxon>Anatidae</taxon>
        <taxon>Anatinae</taxon>
        <taxon>Anas</taxon>
    </lineage>
</organism>
<dbReference type="CDD" id="cd07287">
    <property type="entry name" value="PX_RPK118_like"/>
    <property type="match status" value="1"/>
</dbReference>
<dbReference type="SUPFAM" id="SSF116846">
    <property type="entry name" value="MIT domain"/>
    <property type="match status" value="1"/>
</dbReference>
<dbReference type="InterPro" id="IPR036871">
    <property type="entry name" value="PX_dom_sf"/>
</dbReference>
<dbReference type="InterPro" id="IPR051866">
    <property type="entry name" value="Intracell_Sig-Traffick_Protein"/>
</dbReference>
<name>A0A493TAD9_ANAPP</name>
<dbReference type="Ensembl" id="ENSAPLT00000038908.1">
    <property type="protein sequence ID" value="ENSAPLP00000022663.1"/>
    <property type="gene ID" value="ENSAPLG00000011098.2"/>
</dbReference>
<dbReference type="Proteomes" id="UP000016666">
    <property type="component" value="Chromosome 3"/>
</dbReference>
<dbReference type="GeneTree" id="ENSGT00940000155656"/>
<reference evidence="4 5" key="1">
    <citation type="submission" date="2017-10" db="EMBL/GenBank/DDBJ databases">
        <title>A new Pekin duck reference genome.</title>
        <authorList>
            <person name="Hou Z.-C."/>
            <person name="Zhou Z.-K."/>
            <person name="Zhu F."/>
            <person name="Hou S.-S."/>
        </authorList>
    </citation>
    <scope>NUCLEOTIDE SEQUENCE [LARGE SCALE GENOMIC DNA]</scope>
</reference>
<reference evidence="4" key="2">
    <citation type="submission" date="2025-08" db="UniProtKB">
        <authorList>
            <consortium name="Ensembl"/>
        </authorList>
    </citation>
    <scope>IDENTIFICATION</scope>
</reference>
<dbReference type="PROSITE" id="PS50195">
    <property type="entry name" value="PX"/>
    <property type="match status" value="1"/>
</dbReference>
<feature type="region of interest" description="Disordered" evidence="1">
    <location>
        <begin position="561"/>
        <end position="582"/>
    </location>
</feature>
<dbReference type="Pfam" id="PF00069">
    <property type="entry name" value="Pkinase"/>
    <property type="match status" value="1"/>
</dbReference>
<dbReference type="InterPro" id="IPR036181">
    <property type="entry name" value="MIT_dom_sf"/>
</dbReference>
<dbReference type="PROSITE" id="PS50011">
    <property type="entry name" value="PROTEIN_KINASE_DOM"/>
    <property type="match status" value="1"/>
</dbReference>
<dbReference type="SUPFAM" id="SSF64268">
    <property type="entry name" value="PX domain"/>
    <property type="match status" value="1"/>
</dbReference>
<dbReference type="Gene3D" id="1.10.510.10">
    <property type="entry name" value="Transferase(Phosphotransferase) domain 1"/>
    <property type="match status" value="2"/>
</dbReference>
<feature type="domain" description="PX" evidence="3">
    <location>
        <begin position="8"/>
        <end position="132"/>
    </location>
</feature>
<dbReference type="FunFam" id="1.20.58.80:FF:000005">
    <property type="entry name" value="ribosomal protein S6 kinase delta-1 isoform X1"/>
    <property type="match status" value="1"/>
</dbReference>